<accession>A8NBQ2</accession>
<proteinExistence type="inferred from homology"/>
<feature type="binding site" description="axial binding residue" evidence="9">
    <location>
        <position position="489"/>
    </location>
    <ligand>
        <name>heme</name>
        <dbReference type="ChEBI" id="CHEBI:30413"/>
    </ligand>
    <ligandPart>
        <name>Fe</name>
        <dbReference type="ChEBI" id="CHEBI:18248"/>
    </ligandPart>
</feature>
<evidence type="ECO:0000313" key="12">
    <source>
        <dbReference type="Proteomes" id="UP000001861"/>
    </source>
</evidence>
<dbReference type="PROSITE" id="PS00086">
    <property type="entry name" value="CYTOCHROME_P450"/>
    <property type="match status" value="1"/>
</dbReference>
<keyword evidence="7 9" id="KW-0408">Iron</keyword>
<evidence type="ECO:0000256" key="4">
    <source>
        <dbReference type="ARBA" id="ARBA00022617"/>
    </source>
</evidence>
<dbReference type="GO" id="GO:0016705">
    <property type="term" value="F:oxidoreductase activity, acting on paired donors, with incorporation or reduction of molecular oxygen"/>
    <property type="evidence" value="ECO:0007669"/>
    <property type="project" value="InterPro"/>
</dbReference>
<protein>
    <recommendedName>
        <fullName evidence="13">Cytochrome P450</fullName>
    </recommendedName>
</protein>
<name>A8NBQ2_COPC7</name>
<dbReference type="GO" id="GO:0005506">
    <property type="term" value="F:iron ion binding"/>
    <property type="evidence" value="ECO:0007669"/>
    <property type="project" value="InterPro"/>
</dbReference>
<dbReference type="PRINTS" id="PR00463">
    <property type="entry name" value="EP450I"/>
</dbReference>
<evidence type="ECO:0000256" key="10">
    <source>
        <dbReference type="RuleBase" id="RU000461"/>
    </source>
</evidence>
<evidence type="ECO:0000256" key="2">
    <source>
        <dbReference type="ARBA" id="ARBA00005179"/>
    </source>
</evidence>
<evidence type="ECO:0000256" key="9">
    <source>
        <dbReference type="PIRSR" id="PIRSR602401-1"/>
    </source>
</evidence>
<dbReference type="InterPro" id="IPR002401">
    <property type="entry name" value="Cyt_P450_E_grp-I"/>
</dbReference>
<dbReference type="Proteomes" id="UP000001861">
    <property type="component" value="Unassembled WGS sequence"/>
</dbReference>
<keyword evidence="8 10" id="KW-0503">Monooxygenase</keyword>
<dbReference type="InterPro" id="IPR036396">
    <property type="entry name" value="Cyt_P450_sf"/>
</dbReference>
<dbReference type="Gene3D" id="1.10.630.10">
    <property type="entry name" value="Cytochrome P450"/>
    <property type="match status" value="1"/>
</dbReference>
<keyword evidence="12" id="KW-1185">Reference proteome</keyword>
<dbReference type="SUPFAM" id="SSF48264">
    <property type="entry name" value="Cytochrome P450"/>
    <property type="match status" value="1"/>
</dbReference>
<comment type="pathway">
    <text evidence="2">Secondary metabolite biosynthesis.</text>
</comment>
<dbReference type="InParanoid" id="A8NBQ2"/>
<evidence type="ECO:0000256" key="7">
    <source>
        <dbReference type="ARBA" id="ARBA00023004"/>
    </source>
</evidence>
<evidence type="ECO:0000256" key="5">
    <source>
        <dbReference type="ARBA" id="ARBA00022723"/>
    </source>
</evidence>
<dbReference type="GeneID" id="6008734"/>
<evidence type="ECO:0000313" key="11">
    <source>
        <dbReference type="EMBL" id="EAU89623.1"/>
    </source>
</evidence>
<keyword evidence="5 9" id="KW-0479">Metal-binding</keyword>
<keyword evidence="6 10" id="KW-0560">Oxidoreductase</keyword>
<dbReference type="PANTHER" id="PTHR46300">
    <property type="entry name" value="P450, PUTATIVE (EUROFUNG)-RELATED-RELATED"/>
    <property type="match status" value="1"/>
</dbReference>
<dbReference type="OMA" id="CINDDPR"/>
<dbReference type="GO" id="GO:0020037">
    <property type="term" value="F:heme binding"/>
    <property type="evidence" value="ECO:0007669"/>
    <property type="project" value="InterPro"/>
</dbReference>
<dbReference type="Pfam" id="PF00067">
    <property type="entry name" value="p450"/>
    <property type="match status" value="1"/>
</dbReference>
<gene>
    <name evidence="11" type="ORF">CC1G_02512</name>
</gene>
<comment type="cofactor">
    <cofactor evidence="1 9">
        <name>heme</name>
        <dbReference type="ChEBI" id="CHEBI:30413"/>
    </cofactor>
</comment>
<dbReference type="CDD" id="cd11065">
    <property type="entry name" value="CYP64-like"/>
    <property type="match status" value="1"/>
</dbReference>
<organism evidence="11 12">
    <name type="scientific">Coprinopsis cinerea (strain Okayama-7 / 130 / ATCC MYA-4618 / FGSC 9003)</name>
    <name type="common">Inky cap fungus</name>
    <name type="synonym">Hormographiella aspergillata</name>
    <dbReference type="NCBI Taxonomy" id="240176"/>
    <lineage>
        <taxon>Eukaryota</taxon>
        <taxon>Fungi</taxon>
        <taxon>Dikarya</taxon>
        <taxon>Basidiomycota</taxon>
        <taxon>Agaricomycotina</taxon>
        <taxon>Agaricomycetes</taxon>
        <taxon>Agaricomycetidae</taxon>
        <taxon>Agaricales</taxon>
        <taxon>Agaricineae</taxon>
        <taxon>Psathyrellaceae</taxon>
        <taxon>Coprinopsis</taxon>
    </lineage>
</organism>
<dbReference type="InterPro" id="IPR050364">
    <property type="entry name" value="Cytochrome_P450_fung"/>
</dbReference>
<dbReference type="OrthoDB" id="2789670at2759"/>
<dbReference type="KEGG" id="cci:CC1G_02512"/>
<evidence type="ECO:0000256" key="8">
    <source>
        <dbReference type="ARBA" id="ARBA00023033"/>
    </source>
</evidence>
<dbReference type="AlphaFoldDB" id="A8NBQ2"/>
<reference evidence="11 12" key="1">
    <citation type="journal article" date="2010" name="Proc. Natl. Acad. Sci. U.S.A.">
        <title>Insights into evolution of multicellular fungi from the assembled chromosomes of the mushroom Coprinopsis cinerea (Coprinus cinereus).</title>
        <authorList>
            <person name="Stajich J.E."/>
            <person name="Wilke S.K."/>
            <person name="Ahren D."/>
            <person name="Au C.H."/>
            <person name="Birren B.W."/>
            <person name="Borodovsky M."/>
            <person name="Burns C."/>
            <person name="Canback B."/>
            <person name="Casselton L.A."/>
            <person name="Cheng C.K."/>
            <person name="Deng J."/>
            <person name="Dietrich F.S."/>
            <person name="Fargo D.C."/>
            <person name="Farman M.L."/>
            <person name="Gathman A.C."/>
            <person name="Goldberg J."/>
            <person name="Guigo R."/>
            <person name="Hoegger P.J."/>
            <person name="Hooker J.B."/>
            <person name="Huggins A."/>
            <person name="James T.Y."/>
            <person name="Kamada T."/>
            <person name="Kilaru S."/>
            <person name="Kodira C."/>
            <person name="Kues U."/>
            <person name="Kupfer D."/>
            <person name="Kwan H.S."/>
            <person name="Lomsadze A."/>
            <person name="Li W."/>
            <person name="Lilly W.W."/>
            <person name="Ma L.J."/>
            <person name="Mackey A.J."/>
            <person name="Manning G."/>
            <person name="Martin F."/>
            <person name="Muraguchi H."/>
            <person name="Natvig D.O."/>
            <person name="Palmerini H."/>
            <person name="Ramesh M.A."/>
            <person name="Rehmeyer C.J."/>
            <person name="Roe B.A."/>
            <person name="Shenoy N."/>
            <person name="Stanke M."/>
            <person name="Ter-Hovhannisyan V."/>
            <person name="Tunlid A."/>
            <person name="Velagapudi R."/>
            <person name="Vision T.J."/>
            <person name="Zeng Q."/>
            <person name="Zolan M.E."/>
            <person name="Pukkila P.J."/>
        </authorList>
    </citation>
    <scope>NUCLEOTIDE SEQUENCE [LARGE SCALE GENOMIC DNA]</scope>
    <source>
        <strain evidence="12">Okayama-7 / 130 / ATCC MYA-4618 / FGSC 9003</strain>
    </source>
</reference>
<evidence type="ECO:0000256" key="1">
    <source>
        <dbReference type="ARBA" id="ARBA00001971"/>
    </source>
</evidence>
<dbReference type="EMBL" id="AACS02000009">
    <property type="protein sequence ID" value="EAU89623.1"/>
    <property type="molecule type" value="Genomic_DNA"/>
</dbReference>
<dbReference type="eggNOG" id="KOG0156">
    <property type="taxonomic scope" value="Eukaryota"/>
</dbReference>
<dbReference type="InterPro" id="IPR001128">
    <property type="entry name" value="Cyt_P450"/>
</dbReference>
<dbReference type="GO" id="GO:0004497">
    <property type="term" value="F:monooxygenase activity"/>
    <property type="evidence" value="ECO:0007669"/>
    <property type="project" value="UniProtKB-KW"/>
</dbReference>
<dbReference type="PANTHER" id="PTHR46300:SF7">
    <property type="entry name" value="P450, PUTATIVE (EUROFUNG)-RELATED"/>
    <property type="match status" value="1"/>
</dbReference>
<evidence type="ECO:0000256" key="6">
    <source>
        <dbReference type="ARBA" id="ARBA00023002"/>
    </source>
</evidence>
<comment type="caution">
    <text evidence="11">The sequence shown here is derived from an EMBL/GenBank/DDBJ whole genome shotgun (WGS) entry which is preliminary data.</text>
</comment>
<dbReference type="InterPro" id="IPR017972">
    <property type="entry name" value="Cyt_P450_CS"/>
</dbReference>
<evidence type="ECO:0008006" key="13">
    <source>
        <dbReference type="Google" id="ProtNLM"/>
    </source>
</evidence>
<comment type="similarity">
    <text evidence="3 10">Belongs to the cytochrome P450 family.</text>
</comment>
<evidence type="ECO:0000256" key="3">
    <source>
        <dbReference type="ARBA" id="ARBA00010617"/>
    </source>
</evidence>
<sequence>MDYMIPNLDFLLPTLSQLKSQAVSRLDTNPTTTALLAAGFVLAAFWCGSTFQNKRKFARRRKGLPLPPGPKGTPLLGNLLQIPQEHSWKVYAEWKEEYGDIIYLEALGQRIIVLNSLEDIEALLSKRATNYSDRVWSPIIGLMRVTWGFSVMNYGQEWRERRKVFHQFFHNNKRNIHPVIEEEIKATMKKLGASSDGGSIIRDELRSMFGMIILRVTYGSYPKQSSGSDEPPFLSQILPKAQALVLGFTEYSTPGRLLVSTFPSMRLIPSWFPGAGWKRALNELADLSDYVYEKPWEDTLERAKKGVQSEYPSFSTELIQEFAEEGTEKRKRQELVAKDAAGQAYAAGSDASVATVYALVLALAMHPEVQRKAQREIDAILNTDERLPTFEDLARLPYIHAIVKEVERWHTTVPLAVPHLSTRDDVYKGYFIPEKTIIMPNTWAVMHDPTRFPEPDSFKPERYLTKDGKIVTSVLDSEDVAFGYGRRICPGREMASDTLLLLALSLLACFDIKPGVDKATGTRKKLKMETPTGLIAMPMPFDCEVTPRSPKHLSLLKTL</sequence>
<dbReference type="VEuPathDB" id="FungiDB:CC1G_02512"/>
<keyword evidence="4 9" id="KW-0349">Heme</keyword>
<dbReference type="RefSeq" id="XP_001832250.1">
    <property type="nucleotide sequence ID" value="XM_001832198.1"/>
</dbReference>